<evidence type="ECO:0000256" key="2">
    <source>
        <dbReference type="ARBA" id="ARBA00022490"/>
    </source>
</evidence>
<dbReference type="GO" id="GO:0008855">
    <property type="term" value="F:exodeoxyribonuclease VII activity"/>
    <property type="evidence" value="ECO:0007669"/>
    <property type="project" value="InterPro"/>
</dbReference>
<dbReference type="Gene3D" id="1.10.287.1040">
    <property type="entry name" value="Exonuclease VII, small subunit"/>
    <property type="match status" value="1"/>
</dbReference>
<comment type="caution">
    <text evidence="6">The sequence shown here is derived from an EMBL/GenBank/DDBJ whole genome shotgun (WGS) entry which is preliminary data.</text>
</comment>
<evidence type="ECO:0000256" key="5">
    <source>
        <dbReference type="ARBA" id="ARBA00022839"/>
    </source>
</evidence>
<dbReference type="SUPFAM" id="SSF116842">
    <property type="entry name" value="XseB-like"/>
    <property type="match status" value="1"/>
</dbReference>
<keyword evidence="3" id="KW-0540">Nuclease</keyword>
<keyword evidence="5 6" id="KW-0269">Exonuclease</keyword>
<organism evidence="6 7">
    <name type="scientific">Pseudomonas nitroreducens</name>
    <dbReference type="NCBI Taxonomy" id="46680"/>
    <lineage>
        <taxon>Bacteria</taxon>
        <taxon>Pseudomonadati</taxon>
        <taxon>Pseudomonadota</taxon>
        <taxon>Gammaproteobacteria</taxon>
        <taxon>Pseudomonadales</taxon>
        <taxon>Pseudomonadaceae</taxon>
        <taxon>Pseudomonas</taxon>
    </lineage>
</organism>
<accession>A0A7W7KE77</accession>
<evidence type="ECO:0000256" key="1">
    <source>
        <dbReference type="ARBA" id="ARBA00009998"/>
    </source>
</evidence>
<comment type="similarity">
    <text evidence="1">Belongs to the XseB family.</text>
</comment>
<gene>
    <name evidence="6" type="ORF">HNP46_000003</name>
</gene>
<dbReference type="EMBL" id="JACHLI010000001">
    <property type="protein sequence ID" value="MBB4861192.1"/>
    <property type="molecule type" value="Genomic_DNA"/>
</dbReference>
<dbReference type="GO" id="GO:0009318">
    <property type="term" value="C:exodeoxyribonuclease VII complex"/>
    <property type="evidence" value="ECO:0007669"/>
    <property type="project" value="InterPro"/>
</dbReference>
<protein>
    <submittedName>
        <fullName evidence="6">Exonuclease VII small subunit</fullName>
    </submittedName>
</protein>
<dbReference type="AlphaFoldDB" id="A0A7W7KE77"/>
<evidence type="ECO:0000256" key="3">
    <source>
        <dbReference type="ARBA" id="ARBA00022722"/>
    </source>
</evidence>
<sequence length="64" mass="7294">MTRESYTDNMGVIDSTLQRLERNEVTMDEMVETAEAFAQATTFCSSRLDKIEESVKKIFAKPEA</sequence>
<reference evidence="6 7" key="1">
    <citation type="submission" date="2020-08" db="EMBL/GenBank/DDBJ databases">
        <title>Functional genomics of gut bacteria from endangered species of beetles.</title>
        <authorList>
            <person name="Carlos-Shanley C."/>
        </authorList>
    </citation>
    <scope>NUCLEOTIDE SEQUENCE [LARGE SCALE GENOMIC DNA]</scope>
    <source>
        <strain evidence="6 7">S00179</strain>
    </source>
</reference>
<dbReference type="RefSeq" id="WP_184585472.1">
    <property type="nucleotide sequence ID" value="NZ_JACHLI010000001.1"/>
</dbReference>
<keyword evidence="2" id="KW-0963">Cytoplasm</keyword>
<proteinExistence type="inferred from homology"/>
<dbReference type="Pfam" id="PF02609">
    <property type="entry name" value="Exonuc_VII_S"/>
    <property type="match status" value="1"/>
</dbReference>
<dbReference type="InterPro" id="IPR037004">
    <property type="entry name" value="Exonuc_VII_ssu_sf"/>
</dbReference>
<evidence type="ECO:0000313" key="6">
    <source>
        <dbReference type="EMBL" id="MBB4861192.1"/>
    </source>
</evidence>
<dbReference type="Proteomes" id="UP000566995">
    <property type="component" value="Unassembled WGS sequence"/>
</dbReference>
<keyword evidence="4" id="KW-0378">Hydrolase</keyword>
<evidence type="ECO:0000256" key="4">
    <source>
        <dbReference type="ARBA" id="ARBA00022801"/>
    </source>
</evidence>
<evidence type="ECO:0000313" key="7">
    <source>
        <dbReference type="Proteomes" id="UP000566995"/>
    </source>
</evidence>
<name>A0A7W7KE77_PSENT</name>
<dbReference type="InterPro" id="IPR003761">
    <property type="entry name" value="Exonuc_VII_S"/>
</dbReference>
<dbReference type="GO" id="GO:0006308">
    <property type="term" value="P:DNA catabolic process"/>
    <property type="evidence" value="ECO:0007669"/>
    <property type="project" value="InterPro"/>
</dbReference>